<dbReference type="Pfam" id="PF18883">
    <property type="entry name" value="AC_1"/>
    <property type="match status" value="1"/>
</dbReference>
<dbReference type="PROSITE" id="PS51208">
    <property type="entry name" value="AUTOTRANSPORTER"/>
    <property type="match status" value="1"/>
</dbReference>
<proteinExistence type="predicted"/>
<evidence type="ECO:0000313" key="4">
    <source>
        <dbReference type="Proteomes" id="UP001058124"/>
    </source>
</evidence>
<dbReference type="AlphaFoldDB" id="A0AAV5MX60"/>
<dbReference type="Gene3D" id="2.40.128.130">
    <property type="entry name" value="Autotransporter beta-domain"/>
    <property type="match status" value="1"/>
</dbReference>
<gene>
    <name evidence="3" type="ORF">SOASR030_01490</name>
</gene>
<dbReference type="InterPro" id="IPR036709">
    <property type="entry name" value="Autotransporte_beta_dom_sf"/>
</dbReference>
<dbReference type="SUPFAM" id="SSF51126">
    <property type="entry name" value="Pectin lyase-like"/>
    <property type="match status" value="1"/>
</dbReference>
<dbReference type="InterPro" id="IPR011050">
    <property type="entry name" value="Pectin_lyase_fold/virulence"/>
</dbReference>
<dbReference type="InterPro" id="IPR043990">
    <property type="entry name" value="AC_1"/>
</dbReference>
<comment type="caution">
    <text evidence="3">The sequence shown here is derived from an EMBL/GenBank/DDBJ whole genome shotgun (WGS) entry which is preliminary data.</text>
</comment>
<reference evidence="3" key="1">
    <citation type="submission" date="2022-06" db="EMBL/GenBank/DDBJ databases">
        <title>Draft genome sequences of Leminorella grimontii str. JCM5902.</title>
        <authorList>
            <person name="Wakabayashi Y."/>
            <person name="Kojima K."/>
        </authorList>
    </citation>
    <scope>NUCLEOTIDE SEQUENCE</scope>
    <source>
        <strain evidence="3">JCM 5902</strain>
    </source>
</reference>
<organism evidence="3 4">
    <name type="scientific">Leminorella grimontii</name>
    <dbReference type="NCBI Taxonomy" id="82981"/>
    <lineage>
        <taxon>Bacteria</taxon>
        <taxon>Pseudomonadati</taxon>
        <taxon>Pseudomonadota</taxon>
        <taxon>Gammaproteobacteria</taxon>
        <taxon>Enterobacterales</taxon>
        <taxon>Budviciaceae</taxon>
        <taxon>Leminorella</taxon>
    </lineage>
</organism>
<evidence type="ECO:0000256" key="1">
    <source>
        <dbReference type="SAM" id="MobiDB-lite"/>
    </source>
</evidence>
<dbReference type="InterPro" id="IPR005546">
    <property type="entry name" value="Autotransporte_beta"/>
</dbReference>
<feature type="compositionally biased region" description="Pro residues" evidence="1">
    <location>
        <begin position="531"/>
        <end position="559"/>
    </location>
</feature>
<protein>
    <recommendedName>
        <fullName evidence="2">Autotransporter domain-containing protein</fullName>
    </recommendedName>
</protein>
<keyword evidence="4" id="KW-1185">Reference proteome</keyword>
<evidence type="ECO:0000313" key="3">
    <source>
        <dbReference type="EMBL" id="GKX54037.1"/>
    </source>
</evidence>
<dbReference type="Proteomes" id="UP001058124">
    <property type="component" value="Unassembled WGS sequence"/>
</dbReference>
<feature type="domain" description="Autotransporter" evidence="2">
    <location>
        <begin position="604"/>
        <end position="875"/>
    </location>
</feature>
<name>A0AAV5MX60_9GAMM</name>
<dbReference type="InterPro" id="IPR050909">
    <property type="entry name" value="Bact_Autotransporter_VF"/>
</dbReference>
<dbReference type="InterPro" id="IPR012332">
    <property type="entry name" value="Autotransporter_pectin_lyase_C"/>
</dbReference>
<dbReference type="PANTHER" id="PTHR12338:SF5">
    <property type="entry name" value="ANTIGEN 43-RELATED"/>
    <property type="match status" value="1"/>
</dbReference>
<evidence type="ECO:0000259" key="2">
    <source>
        <dbReference type="PROSITE" id="PS51208"/>
    </source>
</evidence>
<feature type="region of interest" description="Disordered" evidence="1">
    <location>
        <begin position="519"/>
        <end position="568"/>
    </location>
</feature>
<accession>A0AAV5MX60</accession>
<dbReference type="EMBL" id="BRLH01000001">
    <property type="protein sequence ID" value="GKX54037.1"/>
    <property type="molecule type" value="Genomic_DNA"/>
</dbReference>
<dbReference type="GO" id="GO:0019867">
    <property type="term" value="C:outer membrane"/>
    <property type="evidence" value="ECO:0007669"/>
    <property type="project" value="InterPro"/>
</dbReference>
<dbReference type="Gene3D" id="2.160.20.20">
    <property type="match status" value="1"/>
</dbReference>
<dbReference type="NCBIfam" id="TIGR01414">
    <property type="entry name" value="autotrans_barl"/>
    <property type="match status" value="1"/>
</dbReference>
<dbReference type="Pfam" id="PF03797">
    <property type="entry name" value="Autotransporter"/>
    <property type="match status" value="1"/>
</dbReference>
<dbReference type="PANTHER" id="PTHR12338">
    <property type="entry name" value="AUTOTRANSPORTER"/>
    <property type="match status" value="1"/>
</dbReference>
<dbReference type="SMART" id="SM00869">
    <property type="entry name" value="Autotransporter"/>
    <property type="match status" value="1"/>
</dbReference>
<sequence length="875" mass="93451">MYGWSQRDFSHLIINLDADEEAGNYAVKNTGGDLVLSDSVINARFSDDIDPLNSAALGVFTIVFDGSTTLHNVDINVGSWEGADGDITIGVGPFVGISVMAARATKPALEATNTNIVINDFYGNYWTDNAGYSTYSGIGIRLLQGDVQYHGGAITVNGDGGIGIRIDPRFDDARDEGISSLYVDDGTKITVTGWGARGIEQYNGNNVVLGDAASGRQGADILVRGESSIAFTSASAGMTNRFSFANSTLMAEDNPDAPLYATTGIFLSGGDFQGVLDNTTVTADNALYVADHYSSTYDSVYQTFYTDDVNITVKNNSALTGNVRIDDNPASTTVLNMDFSANSLLNGAVNAYAGDSIVYNSSTIVNLSFDDTSRWTVTGSSEVDRLANAGNVIFADNDSGGVFNTLTVHEYVGGGNITFNADVSTENHGSNRLILDGASATPQQTTKVSINGKGYNSDSIDYGALMLVDAQNGAITAEGDFVFNAAASNYNHDGTDTVAIGAYNYNLVRGDGTDDKNDWYLSYASTSSEPMPTPEPDPTPDPIPDSEPVPNPEPAPIPTPSDYNVRPDAGAYLGNQLIAQSMFTTALHDRRTNNSTAGQGVSSGDDATQAMWMRLDEQNANGYSAAGGRIDFDVDSTVFQLGGDVLNQQTGSGRFILGVMGGYGHAKTDSHSKTNGQRVSADGKVDGYNAGLYGTWFADAEAKRGLYVNSWLQYSWFNNEVSGALSSSDKYDSTNWAFSVETGYAWQPVESLMVEPQAQAIFNRYDADDHYDGGGTRIRTKDSGGFTGRLGLRASGTALVQPYAEVSWWRHEGDNGVWMNRDSVSMDNQKNLYEAKLGIQGKVTPKLNVWAEASTRQGSGDFASYGGAMGVTYRW</sequence>
<dbReference type="SUPFAM" id="SSF103515">
    <property type="entry name" value="Autotransporter"/>
    <property type="match status" value="1"/>
</dbReference>
<dbReference type="InterPro" id="IPR006315">
    <property type="entry name" value="OM_autotransptr_brl_dom"/>
</dbReference>